<protein>
    <submittedName>
        <fullName evidence="2">Uncharacterized protein</fullName>
    </submittedName>
</protein>
<name>A0A540UUP6_STRSU</name>
<dbReference type="RefSeq" id="WP_044767980.1">
    <property type="nucleotide sequence ID" value="NZ_AP023392.1"/>
</dbReference>
<sequence length="112" mass="12886">MISGFSLICKKTRQVRSIQGALMFDTPHDAKKALKKDCKRCGENYDKELERYDIVDFMATQFEAGVLVNGMRYSLHRMKLSKEHLKSLSDGEKLMFSNHDIKNLITLEVKDG</sequence>
<gene>
    <name evidence="2" type="ORF">FH692_07180</name>
    <name evidence="1" type="ORF">Q7V66_06280</name>
</gene>
<dbReference type="AlphaFoldDB" id="A0A540UUP6"/>
<evidence type="ECO:0000313" key="3">
    <source>
        <dbReference type="Proteomes" id="UP000315224"/>
    </source>
</evidence>
<dbReference type="Proteomes" id="UP001276229">
    <property type="component" value="Unassembled WGS sequence"/>
</dbReference>
<evidence type="ECO:0000313" key="2">
    <source>
        <dbReference type="EMBL" id="TQE88221.1"/>
    </source>
</evidence>
<dbReference type="EMBL" id="JAUTFL010000012">
    <property type="protein sequence ID" value="MDW8645760.1"/>
    <property type="molecule type" value="Genomic_DNA"/>
</dbReference>
<evidence type="ECO:0000313" key="1">
    <source>
        <dbReference type="EMBL" id="MDW8645760.1"/>
    </source>
</evidence>
<accession>A0A540UUP6</accession>
<proteinExistence type="predicted"/>
<comment type="caution">
    <text evidence="2">The sequence shown here is derived from an EMBL/GenBank/DDBJ whole genome shotgun (WGS) entry which is preliminary data.</text>
</comment>
<dbReference type="EMBL" id="VIEK01000010">
    <property type="protein sequence ID" value="TQE88221.1"/>
    <property type="molecule type" value="Genomic_DNA"/>
</dbReference>
<dbReference type="Proteomes" id="UP000315224">
    <property type="component" value="Unassembled WGS sequence"/>
</dbReference>
<reference evidence="2 3" key="1">
    <citation type="submission" date="2019-06" db="EMBL/GenBank/DDBJ databases">
        <title>Comprehensive assessment of Oxford Nanopore MinION sequencing for bacterial characterization and routine diagnosis.</title>
        <authorList>
            <person name="Tan S."/>
            <person name="Dvorak C.M.T."/>
            <person name="Gebhart C."/>
            <person name="Estrada A."/>
            <person name="Marthaler D.G."/>
            <person name="Murtaugh M.P."/>
        </authorList>
    </citation>
    <scope>NUCLEOTIDE SEQUENCE [LARGE SCALE GENOMIC DNA]</scope>
    <source>
        <strain evidence="2 3">2017UMN1435.21</strain>
    </source>
</reference>
<organism evidence="2 3">
    <name type="scientific">Streptococcus suis</name>
    <dbReference type="NCBI Taxonomy" id="1307"/>
    <lineage>
        <taxon>Bacteria</taxon>
        <taxon>Bacillati</taxon>
        <taxon>Bacillota</taxon>
        <taxon>Bacilli</taxon>
        <taxon>Lactobacillales</taxon>
        <taxon>Streptococcaceae</taxon>
        <taxon>Streptococcus</taxon>
    </lineage>
</organism>
<reference evidence="1" key="2">
    <citation type="submission" date="2023-07" db="EMBL/GenBank/DDBJ databases">
        <title>Characterization of virulence traits, antimicrobial resistance genes carried by mobile genetic elements and competence in Streptococcus suis strains isolated in France.</title>
        <authorList>
            <person name="Dechene-Tempier M."/>
            <person name="Marois-Crehan C."/>
            <person name="De Boisseson C."/>
            <person name="Lucas P."/>
            <person name="Bougeard S."/>
            <person name="Libante V."/>
            <person name="Payot S."/>
        </authorList>
    </citation>
    <scope>NUCLEOTIDE SEQUENCE</scope>
    <source>
        <strain evidence="1">1551</strain>
    </source>
</reference>